<comment type="caution">
    <text evidence="1">The sequence shown here is derived from an EMBL/GenBank/DDBJ whole genome shotgun (WGS) entry which is preliminary data.</text>
</comment>
<reference evidence="1" key="2">
    <citation type="journal article" date="2023" name="BMC Genomics">
        <title>Pest status, molecular evolution, and epigenetic factors derived from the genome assembly of Frankliniella fusca, a thysanopteran phytovirus vector.</title>
        <authorList>
            <person name="Catto M.A."/>
            <person name="Labadie P.E."/>
            <person name="Jacobson A.L."/>
            <person name="Kennedy G.G."/>
            <person name="Srinivasan R."/>
            <person name="Hunt B.G."/>
        </authorList>
    </citation>
    <scope>NUCLEOTIDE SEQUENCE</scope>
    <source>
        <strain evidence="1">PL_HMW_Pooled</strain>
    </source>
</reference>
<protein>
    <submittedName>
        <fullName evidence="1">Leucine-rich repeat and calponin homology domain-containing protein 2</fullName>
    </submittedName>
</protein>
<gene>
    <name evidence="1" type="ORF">KUF71_017746</name>
</gene>
<dbReference type="AlphaFoldDB" id="A0AAE1LQW7"/>
<dbReference type="EMBL" id="JAHWGI010001394">
    <property type="protein sequence ID" value="KAK3929286.1"/>
    <property type="molecule type" value="Genomic_DNA"/>
</dbReference>
<dbReference type="Proteomes" id="UP001219518">
    <property type="component" value="Unassembled WGS sequence"/>
</dbReference>
<name>A0AAE1LQW7_9NEOP</name>
<accession>A0AAE1LQW7</accession>
<evidence type="ECO:0000313" key="1">
    <source>
        <dbReference type="EMBL" id="KAK3929286.1"/>
    </source>
</evidence>
<proteinExistence type="predicted"/>
<sequence length="184" mass="20069">TPPSSSVSISNLVAPVPAAPRAVVQLPAWHVSTSGASVPLGISYAQQECPAGGRQTDFVESPASVWLTDIAPPQVVRGYSLDWHNFLHTPSVESATDDQEMYSNVSLNFNATPPDFLFDADNEAEPECQDSSNLQQKLYENSDISLHDSLVSLLTFAQSSHLTEVEFSKLLDLCHVLLRSEHFT</sequence>
<feature type="non-terminal residue" evidence="1">
    <location>
        <position position="1"/>
    </location>
</feature>
<evidence type="ECO:0000313" key="2">
    <source>
        <dbReference type="Proteomes" id="UP001219518"/>
    </source>
</evidence>
<keyword evidence="2" id="KW-1185">Reference proteome</keyword>
<organism evidence="1 2">
    <name type="scientific">Frankliniella fusca</name>
    <dbReference type="NCBI Taxonomy" id="407009"/>
    <lineage>
        <taxon>Eukaryota</taxon>
        <taxon>Metazoa</taxon>
        <taxon>Ecdysozoa</taxon>
        <taxon>Arthropoda</taxon>
        <taxon>Hexapoda</taxon>
        <taxon>Insecta</taxon>
        <taxon>Pterygota</taxon>
        <taxon>Neoptera</taxon>
        <taxon>Paraneoptera</taxon>
        <taxon>Thysanoptera</taxon>
        <taxon>Terebrantia</taxon>
        <taxon>Thripoidea</taxon>
        <taxon>Thripidae</taxon>
        <taxon>Frankliniella</taxon>
    </lineage>
</organism>
<reference evidence="1" key="1">
    <citation type="submission" date="2021-07" db="EMBL/GenBank/DDBJ databases">
        <authorList>
            <person name="Catto M.A."/>
            <person name="Jacobson A."/>
            <person name="Kennedy G."/>
            <person name="Labadie P."/>
            <person name="Hunt B.G."/>
            <person name="Srinivasan R."/>
        </authorList>
    </citation>
    <scope>NUCLEOTIDE SEQUENCE</scope>
    <source>
        <strain evidence="1">PL_HMW_Pooled</strain>
        <tissue evidence="1">Head</tissue>
    </source>
</reference>